<dbReference type="Gene3D" id="6.20.140.10">
    <property type="match status" value="1"/>
</dbReference>
<sequence length="89" mass="10302">MLTESETELRRIRIALVFIAVFLFFGSCGNQETVVDTDHSDYEIPQTSSFPLDHNHFGVVEDGTVKIYKYDESKNEVTLKKEWLSDELE</sequence>
<protein>
    <recommendedName>
        <fullName evidence="3">YmzC-like protein</fullName>
    </recommendedName>
</protein>
<dbReference type="Pfam" id="PF14157">
    <property type="entry name" value="YmzC"/>
    <property type="match status" value="1"/>
</dbReference>
<reference evidence="1 2" key="1">
    <citation type="journal article" date="2011" name="Front. Microbiol.">
        <title>Genomic signatures of strain selection and enhancement in Bacillus atrophaeus var. globigii, a historical biowarfare simulant.</title>
        <authorList>
            <person name="Gibbons H.S."/>
            <person name="Broomall S.M."/>
            <person name="McNew L.A."/>
            <person name="Daligault H."/>
            <person name="Chapman C."/>
            <person name="Bruce D."/>
            <person name="Karavis M."/>
            <person name="Krepps M."/>
            <person name="McGregor P.A."/>
            <person name="Hong C."/>
            <person name="Park K.H."/>
            <person name="Akmal A."/>
            <person name="Feldman A."/>
            <person name="Lin J.S."/>
            <person name="Chang W.E."/>
            <person name="Higgs B.W."/>
            <person name="Demirev P."/>
            <person name="Lindquist J."/>
            <person name="Liem A."/>
            <person name="Fochler E."/>
            <person name="Read T.D."/>
            <person name="Tapia R."/>
            <person name="Johnson S."/>
            <person name="Bishop-Lilly K.A."/>
            <person name="Detter C."/>
            <person name="Han C."/>
            <person name="Sozhamannan S."/>
            <person name="Rosenzweig C.N."/>
            <person name="Skowronski E.W."/>
        </authorList>
    </citation>
    <scope>NUCLEOTIDE SEQUENCE [LARGE SCALE GENOMIC DNA]</scope>
    <source>
        <strain evidence="1 2">1942</strain>
    </source>
</reference>
<evidence type="ECO:0000313" key="1">
    <source>
        <dbReference type="EMBL" id="ADP32251.1"/>
    </source>
</evidence>
<accession>A0ABN3Z9H8</accession>
<gene>
    <name evidence="1" type="ordered locus">BATR1942_06485</name>
</gene>
<keyword evidence="2" id="KW-1185">Reference proteome</keyword>
<evidence type="ECO:0008006" key="3">
    <source>
        <dbReference type="Google" id="ProtNLM"/>
    </source>
</evidence>
<evidence type="ECO:0000313" key="2">
    <source>
        <dbReference type="Proteomes" id="UP000006867"/>
    </source>
</evidence>
<dbReference type="InterPro" id="IPR025448">
    <property type="entry name" value="YmzC-like"/>
</dbReference>
<dbReference type="Proteomes" id="UP000006867">
    <property type="component" value="Chromosome"/>
</dbReference>
<dbReference type="EMBL" id="CP002207">
    <property type="protein sequence ID" value="ADP32251.1"/>
    <property type="molecule type" value="Genomic_DNA"/>
</dbReference>
<proteinExistence type="predicted"/>
<name>A0ABN3Z9H8_BACA1</name>
<organism evidence="1 2">
    <name type="scientific">Bacillus atrophaeus (strain 1942)</name>
    <dbReference type="NCBI Taxonomy" id="720555"/>
    <lineage>
        <taxon>Bacteria</taxon>
        <taxon>Bacillati</taxon>
        <taxon>Bacillota</taxon>
        <taxon>Bacilli</taxon>
        <taxon>Bacillales</taxon>
        <taxon>Bacillaceae</taxon>
        <taxon>Bacillus</taxon>
    </lineage>
</organism>